<organism evidence="1 2">
    <name type="scientific">Vespula maculifrons</name>
    <name type="common">Eastern yellow jacket</name>
    <name type="synonym">Wasp</name>
    <dbReference type="NCBI Taxonomy" id="7453"/>
    <lineage>
        <taxon>Eukaryota</taxon>
        <taxon>Metazoa</taxon>
        <taxon>Ecdysozoa</taxon>
        <taxon>Arthropoda</taxon>
        <taxon>Hexapoda</taxon>
        <taxon>Insecta</taxon>
        <taxon>Pterygota</taxon>
        <taxon>Neoptera</taxon>
        <taxon>Endopterygota</taxon>
        <taxon>Hymenoptera</taxon>
        <taxon>Apocrita</taxon>
        <taxon>Aculeata</taxon>
        <taxon>Vespoidea</taxon>
        <taxon>Vespidae</taxon>
        <taxon>Vespinae</taxon>
        <taxon>Vespula</taxon>
    </lineage>
</organism>
<accession>A0ABD2AM24</accession>
<name>A0ABD2AM24_VESMC</name>
<evidence type="ECO:0000313" key="2">
    <source>
        <dbReference type="Proteomes" id="UP001607303"/>
    </source>
</evidence>
<dbReference type="Proteomes" id="UP001607303">
    <property type="component" value="Unassembled WGS sequence"/>
</dbReference>
<keyword evidence="2" id="KW-1185">Reference proteome</keyword>
<sequence length="76" mass="8455">MPGEGERTRWRTQYDGGATLAEGRMRRTLARLDRTVGCKGERICVSDEKILGGRDKCDSCGQGRINRSKKIIVEGV</sequence>
<dbReference type="EMBL" id="JAYRBN010000116">
    <property type="protein sequence ID" value="KAL2721590.1"/>
    <property type="molecule type" value="Genomic_DNA"/>
</dbReference>
<dbReference type="AlphaFoldDB" id="A0ABD2AM24"/>
<reference evidence="1 2" key="1">
    <citation type="journal article" date="2024" name="Ann. Entomol. Soc. Am.">
        <title>Genomic analyses of the southern and eastern yellowjacket wasps (Hymenoptera: Vespidae) reveal evolutionary signatures of social life.</title>
        <authorList>
            <person name="Catto M.A."/>
            <person name="Caine P.B."/>
            <person name="Orr S.E."/>
            <person name="Hunt B.G."/>
            <person name="Goodisman M.A.D."/>
        </authorList>
    </citation>
    <scope>NUCLEOTIDE SEQUENCE [LARGE SCALE GENOMIC DNA]</scope>
    <source>
        <strain evidence="1">232</strain>
        <tissue evidence="1">Head and thorax</tissue>
    </source>
</reference>
<comment type="caution">
    <text evidence="1">The sequence shown here is derived from an EMBL/GenBank/DDBJ whole genome shotgun (WGS) entry which is preliminary data.</text>
</comment>
<protein>
    <submittedName>
        <fullName evidence="1">Uncharacterized protein</fullName>
    </submittedName>
</protein>
<proteinExistence type="predicted"/>
<evidence type="ECO:0000313" key="1">
    <source>
        <dbReference type="EMBL" id="KAL2721590.1"/>
    </source>
</evidence>
<gene>
    <name evidence="1" type="ORF">V1477_020410</name>
</gene>